<dbReference type="Proteomes" id="UP001341840">
    <property type="component" value="Unassembled WGS sequence"/>
</dbReference>
<proteinExistence type="predicted"/>
<feature type="region of interest" description="Disordered" evidence="1">
    <location>
        <begin position="28"/>
        <end position="49"/>
    </location>
</feature>
<dbReference type="EMBL" id="JASCZI010091916">
    <property type="protein sequence ID" value="MED6151483.1"/>
    <property type="molecule type" value="Genomic_DNA"/>
</dbReference>
<keyword evidence="3" id="KW-1185">Reference proteome</keyword>
<organism evidence="2 3">
    <name type="scientific">Stylosanthes scabra</name>
    <dbReference type="NCBI Taxonomy" id="79078"/>
    <lineage>
        <taxon>Eukaryota</taxon>
        <taxon>Viridiplantae</taxon>
        <taxon>Streptophyta</taxon>
        <taxon>Embryophyta</taxon>
        <taxon>Tracheophyta</taxon>
        <taxon>Spermatophyta</taxon>
        <taxon>Magnoliopsida</taxon>
        <taxon>eudicotyledons</taxon>
        <taxon>Gunneridae</taxon>
        <taxon>Pentapetalae</taxon>
        <taxon>rosids</taxon>
        <taxon>fabids</taxon>
        <taxon>Fabales</taxon>
        <taxon>Fabaceae</taxon>
        <taxon>Papilionoideae</taxon>
        <taxon>50 kb inversion clade</taxon>
        <taxon>dalbergioids sensu lato</taxon>
        <taxon>Dalbergieae</taxon>
        <taxon>Pterocarpus clade</taxon>
        <taxon>Stylosanthes</taxon>
    </lineage>
</organism>
<accession>A0ABU6TUY5</accession>
<evidence type="ECO:0000313" key="2">
    <source>
        <dbReference type="EMBL" id="MED6151483.1"/>
    </source>
</evidence>
<reference evidence="2 3" key="1">
    <citation type="journal article" date="2023" name="Plants (Basel)">
        <title>Bridging the Gap: Combining Genomics and Transcriptomics Approaches to Understand Stylosanthes scabra, an Orphan Legume from the Brazilian Caatinga.</title>
        <authorList>
            <person name="Ferreira-Neto J.R.C."/>
            <person name="da Silva M.D."/>
            <person name="Binneck E."/>
            <person name="de Melo N.F."/>
            <person name="da Silva R.H."/>
            <person name="de Melo A.L.T.M."/>
            <person name="Pandolfi V."/>
            <person name="Bustamante F.O."/>
            <person name="Brasileiro-Vidal A.C."/>
            <person name="Benko-Iseppon A.M."/>
        </authorList>
    </citation>
    <scope>NUCLEOTIDE SEQUENCE [LARGE SCALE GENOMIC DNA]</scope>
    <source>
        <tissue evidence="2">Leaves</tissue>
    </source>
</reference>
<evidence type="ECO:0000256" key="1">
    <source>
        <dbReference type="SAM" id="MobiDB-lite"/>
    </source>
</evidence>
<evidence type="ECO:0000313" key="3">
    <source>
        <dbReference type="Proteomes" id="UP001341840"/>
    </source>
</evidence>
<sequence>MEDRAMRLKTVSRKMAFMSEVGDDDKAADLTGGGHADVVDNGTGGSSAEVGASMKEKWTLSSAAGNMTSMTAKGGVALRNGEARFCRVSPIVAKPPPLLAAVFPWDREEVLTVTEQEGMVFPGAGAAGRDDRRAPWKGGDQMSVVEVVEELSWVVMNPTYGLAQRTALSPSFFSRNENENDRELLTPMLGLDPNWMSILQAHLQIKSDQQVIQRLHSLYLSLSLSHLIISPHLRFPPEIAPPTSIAASQAAGSLARVVCVASQSPTHSRSVVPSPSPSFPAASEVGFFTAPFEEESSFAMRTKPKRGLLFGWLYDPNMKNPYALCVGSENVALKLSGPPSVVVQPC</sequence>
<name>A0ABU6TUY5_9FABA</name>
<comment type="caution">
    <text evidence="2">The sequence shown here is derived from an EMBL/GenBank/DDBJ whole genome shotgun (WGS) entry which is preliminary data.</text>
</comment>
<protein>
    <submittedName>
        <fullName evidence="2">Uncharacterized protein</fullName>
    </submittedName>
</protein>
<gene>
    <name evidence="2" type="ORF">PIB30_082967</name>
</gene>